<dbReference type="RefSeq" id="XP_035325001.1">
    <property type="nucleotide sequence ID" value="XM_035462071.1"/>
</dbReference>
<protein>
    <submittedName>
        <fullName evidence="2">Uncharacterized protein</fullName>
    </submittedName>
</protein>
<gene>
    <name evidence="2" type="ORF">GMORB2_0085</name>
</gene>
<feature type="compositionally biased region" description="Acidic residues" evidence="1">
    <location>
        <begin position="108"/>
        <end position="118"/>
    </location>
</feature>
<feature type="compositionally biased region" description="Basic and acidic residues" evidence="1">
    <location>
        <begin position="171"/>
        <end position="190"/>
    </location>
</feature>
<evidence type="ECO:0000313" key="3">
    <source>
        <dbReference type="Proteomes" id="UP000749293"/>
    </source>
</evidence>
<organism evidence="2 3">
    <name type="scientific">Geosmithia morbida</name>
    <dbReference type="NCBI Taxonomy" id="1094350"/>
    <lineage>
        <taxon>Eukaryota</taxon>
        <taxon>Fungi</taxon>
        <taxon>Dikarya</taxon>
        <taxon>Ascomycota</taxon>
        <taxon>Pezizomycotina</taxon>
        <taxon>Sordariomycetes</taxon>
        <taxon>Hypocreomycetidae</taxon>
        <taxon>Hypocreales</taxon>
        <taxon>Bionectriaceae</taxon>
        <taxon>Geosmithia</taxon>
    </lineage>
</organism>
<dbReference type="EMBL" id="JAANYQ010000001">
    <property type="protein sequence ID" value="KAF4126349.1"/>
    <property type="molecule type" value="Genomic_DNA"/>
</dbReference>
<dbReference type="GeneID" id="55966315"/>
<name>A0A9P5D9B4_9HYPO</name>
<feature type="region of interest" description="Disordered" evidence="1">
    <location>
        <begin position="61"/>
        <end position="190"/>
    </location>
</feature>
<feature type="compositionally biased region" description="Polar residues" evidence="1">
    <location>
        <begin position="130"/>
        <end position="145"/>
    </location>
</feature>
<comment type="caution">
    <text evidence="2">The sequence shown here is derived from an EMBL/GenBank/DDBJ whole genome shotgun (WGS) entry which is preliminary data.</text>
</comment>
<dbReference type="Proteomes" id="UP000749293">
    <property type="component" value="Unassembled WGS sequence"/>
</dbReference>
<dbReference type="AlphaFoldDB" id="A0A9P5D9B4"/>
<sequence>MCCPDCCRAADYGTHEFCLDCDVNPGCTKSLHHVSYDYDDDYSRPYDSLHHGFTYPYSRYSHHQRHPSGSPPGRSFDSDDYYYARDKDGDVVMSSSSDNIKDGSKDSDDIEDDDDDGSINDKHEDENMSEKSPSSNTKNGKQPSHTQTTQTIQITQATQATQATQTTQQTQDDKSQSEEKQKSDQPRPKK</sequence>
<evidence type="ECO:0000256" key="1">
    <source>
        <dbReference type="SAM" id="MobiDB-lite"/>
    </source>
</evidence>
<evidence type="ECO:0000313" key="2">
    <source>
        <dbReference type="EMBL" id="KAF4126349.1"/>
    </source>
</evidence>
<reference evidence="2" key="1">
    <citation type="submission" date="2020-03" db="EMBL/GenBank/DDBJ databases">
        <title>Site-based positive gene gene selection in Geosmithia morbida across the United States reveals a broad range of putative effectors and factors for local host and environmental adapation.</title>
        <authorList>
            <person name="Onufrak A."/>
            <person name="Murdoch R.W."/>
            <person name="Gazis R."/>
            <person name="Huff M."/>
            <person name="Staton M."/>
            <person name="Klingeman W."/>
            <person name="Hadziabdic D."/>
        </authorList>
    </citation>
    <scope>NUCLEOTIDE SEQUENCE</scope>
    <source>
        <strain evidence="2">1262</strain>
    </source>
</reference>
<proteinExistence type="predicted"/>
<accession>A0A9P5D9B4</accession>
<keyword evidence="3" id="KW-1185">Reference proteome</keyword>
<feature type="compositionally biased region" description="Basic and acidic residues" evidence="1">
    <location>
        <begin position="119"/>
        <end position="129"/>
    </location>
</feature>
<feature type="compositionally biased region" description="Low complexity" evidence="1">
    <location>
        <begin position="146"/>
        <end position="170"/>
    </location>
</feature>